<dbReference type="KEGG" id="bsol:FSW04_18040"/>
<keyword evidence="3" id="KW-0520">NAD</keyword>
<dbReference type="InterPro" id="IPR002347">
    <property type="entry name" value="SDR_fam"/>
</dbReference>
<evidence type="ECO:0000313" key="5">
    <source>
        <dbReference type="EMBL" id="QEC49291.1"/>
    </source>
</evidence>
<evidence type="ECO:0000256" key="1">
    <source>
        <dbReference type="ARBA" id="ARBA00006484"/>
    </source>
</evidence>
<sequence length="265" mass="27658">MAGMLEDKVCVVTGSGRGIGRATAVEMARRGAKVVVSDVGENADETLEAVRDAGGDAIYIRCDITRFDEVKALMDGAAEHFGGIDVLHNNAGVHESDLHGSSTVDTLPDEIWELVFNVNIRGVFWTTKAAAPHLRASTRGPSIVNCASTGGLLGYPNSSAYCASKGAVVNFTRATAVDLAADGVRCNCYCPGSVQTPMIEGFMAAAADDPSAMSGLVGAQLIDRIGQPEEIARLVCFLASDDASFINGAVYVIDGGKLAWRGTRG</sequence>
<dbReference type="PANTHER" id="PTHR24321:SF8">
    <property type="entry name" value="ESTRADIOL 17-BETA-DEHYDROGENASE 8-RELATED"/>
    <property type="match status" value="1"/>
</dbReference>
<dbReference type="NCBIfam" id="NF005559">
    <property type="entry name" value="PRK07231.1"/>
    <property type="match status" value="1"/>
</dbReference>
<protein>
    <submittedName>
        <fullName evidence="5">SDR family oxidoreductase</fullName>
    </submittedName>
</protein>
<dbReference type="PRINTS" id="PR00081">
    <property type="entry name" value="GDHRDH"/>
</dbReference>
<dbReference type="PROSITE" id="PS00061">
    <property type="entry name" value="ADH_SHORT"/>
    <property type="match status" value="1"/>
</dbReference>
<organism evidence="5 6">
    <name type="scientific">Baekduia soli</name>
    <dbReference type="NCBI Taxonomy" id="496014"/>
    <lineage>
        <taxon>Bacteria</taxon>
        <taxon>Bacillati</taxon>
        <taxon>Actinomycetota</taxon>
        <taxon>Thermoleophilia</taxon>
        <taxon>Solirubrobacterales</taxon>
        <taxon>Baekduiaceae</taxon>
        <taxon>Baekduia</taxon>
    </lineage>
</organism>
<gene>
    <name evidence="5" type="ORF">FSW04_18040</name>
</gene>
<dbReference type="InterPro" id="IPR036291">
    <property type="entry name" value="NAD(P)-bd_dom_sf"/>
</dbReference>
<dbReference type="OrthoDB" id="7064009at2"/>
<dbReference type="PANTHER" id="PTHR24321">
    <property type="entry name" value="DEHYDROGENASES, SHORT CHAIN"/>
    <property type="match status" value="1"/>
</dbReference>
<dbReference type="SMART" id="SM00822">
    <property type="entry name" value="PKS_KR"/>
    <property type="match status" value="1"/>
</dbReference>
<accession>A0A5B8U8N8</accession>
<keyword evidence="2" id="KW-0560">Oxidoreductase</keyword>
<dbReference type="FunFam" id="3.40.50.720:FF:000084">
    <property type="entry name" value="Short-chain dehydrogenase reductase"/>
    <property type="match status" value="1"/>
</dbReference>
<dbReference type="Proteomes" id="UP000321805">
    <property type="component" value="Chromosome"/>
</dbReference>
<dbReference type="GO" id="GO:0016491">
    <property type="term" value="F:oxidoreductase activity"/>
    <property type="evidence" value="ECO:0007669"/>
    <property type="project" value="UniProtKB-KW"/>
</dbReference>
<dbReference type="InterPro" id="IPR020904">
    <property type="entry name" value="Sc_DH/Rdtase_CS"/>
</dbReference>
<dbReference type="Gene3D" id="3.40.50.720">
    <property type="entry name" value="NAD(P)-binding Rossmann-like Domain"/>
    <property type="match status" value="1"/>
</dbReference>
<reference evidence="5 6" key="1">
    <citation type="journal article" date="2018" name="J. Microbiol.">
        <title>Baekduia soli gen. nov., sp. nov., a novel bacterium isolated from the soil of Baekdu Mountain and proposal of a novel family name, Baekduiaceae fam. nov.</title>
        <authorList>
            <person name="An D.S."/>
            <person name="Siddiqi M.Z."/>
            <person name="Kim K.H."/>
            <person name="Yu H.S."/>
            <person name="Im W.T."/>
        </authorList>
    </citation>
    <scope>NUCLEOTIDE SEQUENCE [LARGE SCALE GENOMIC DNA]</scope>
    <source>
        <strain evidence="5 6">BR7-21</strain>
    </source>
</reference>
<dbReference type="InterPro" id="IPR057326">
    <property type="entry name" value="KR_dom"/>
</dbReference>
<dbReference type="CDD" id="cd05233">
    <property type="entry name" value="SDR_c"/>
    <property type="match status" value="1"/>
</dbReference>
<dbReference type="AlphaFoldDB" id="A0A5B8U8N8"/>
<dbReference type="EMBL" id="CP042430">
    <property type="protein sequence ID" value="QEC49291.1"/>
    <property type="molecule type" value="Genomic_DNA"/>
</dbReference>
<dbReference type="PRINTS" id="PR00080">
    <property type="entry name" value="SDRFAMILY"/>
</dbReference>
<keyword evidence="6" id="KW-1185">Reference proteome</keyword>
<dbReference type="Pfam" id="PF13561">
    <property type="entry name" value="adh_short_C2"/>
    <property type="match status" value="1"/>
</dbReference>
<comment type="similarity">
    <text evidence="1">Belongs to the short-chain dehydrogenases/reductases (SDR) family.</text>
</comment>
<evidence type="ECO:0000256" key="2">
    <source>
        <dbReference type="ARBA" id="ARBA00023002"/>
    </source>
</evidence>
<name>A0A5B8U8N8_9ACTN</name>
<evidence type="ECO:0000256" key="3">
    <source>
        <dbReference type="ARBA" id="ARBA00023027"/>
    </source>
</evidence>
<evidence type="ECO:0000313" key="6">
    <source>
        <dbReference type="Proteomes" id="UP000321805"/>
    </source>
</evidence>
<feature type="domain" description="Ketoreductase" evidence="4">
    <location>
        <begin position="8"/>
        <end position="186"/>
    </location>
</feature>
<evidence type="ECO:0000259" key="4">
    <source>
        <dbReference type="SMART" id="SM00822"/>
    </source>
</evidence>
<proteinExistence type="inferred from homology"/>
<dbReference type="SUPFAM" id="SSF51735">
    <property type="entry name" value="NAD(P)-binding Rossmann-fold domains"/>
    <property type="match status" value="1"/>
</dbReference>